<proteinExistence type="predicted"/>
<evidence type="ECO:0000313" key="1">
    <source>
        <dbReference type="EMBL" id="KAH6930576.1"/>
    </source>
</evidence>
<keyword evidence="2" id="KW-1185">Reference proteome</keyword>
<dbReference type="EMBL" id="CM023485">
    <property type="protein sequence ID" value="KAH6930576.1"/>
    <property type="molecule type" value="Genomic_DNA"/>
</dbReference>
<dbReference type="Proteomes" id="UP000821845">
    <property type="component" value="Chromosome 5"/>
</dbReference>
<evidence type="ECO:0000313" key="2">
    <source>
        <dbReference type="Proteomes" id="UP000821845"/>
    </source>
</evidence>
<comment type="caution">
    <text evidence="1">The sequence shown here is derived from an EMBL/GenBank/DDBJ whole genome shotgun (WGS) entry which is preliminary data.</text>
</comment>
<reference evidence="1" key="1">
    <citation type="submission" date="2020-05" db="EMBL/GenBank/DDBJ databases">
        <title>Large-scale comparative analyses of tick genomes elucidate their genetic diversity and vector capacities.</title>
        <authorList>
            <person name="Jia N."/>
            <person name="Wang J."/>
            <person name="Shi W."/>
            <person name="Du L."/>
            <person name="Sun Y."/>
            <person name="Zhan W."/>
            <person name="Jiang J."/>
            <person name="Wang Q."/>
            <person name="Zhang B."/>
            <person name="Ji P."/>
            <person name="Sakyi L.B."/>
            <person name="Cui X."/>
            <person name="Yuan T."/>
            <person name="Jiang B."/>
            <person name="Yang W."/>
            <person name="Lam T.T.-Y."/>
            <person name="Chang Q."/>
            <person name="Ding S."/>
            <person name="Wang X."/>
            <person name="Zhu J."/>
            <person name="Ruan X."/>
            <person name="Zhao L."/>
            <person name="Wei J."/>
            <person name="Que T."/>
            <person name="Du C."/>
            <person name="Cheng J."/>
            <person name="Dai P."/>
            <person name="Han X."/>
            <person name="Huang E."/>
            <person name="Gao Y."/>
            <person name="Liu J."/>
            <person name="Shao H."/>
            <person name="Ye R."/>
            <person name="Li L."/>
            <person name="Wei W."/>
            <person name="Wang X."/>
            <person name="Wang C."/>
            <person name="Yang T."/>
            <person name="Huo Q."/>
            <person name="Li W."/>
            <person name="Guo W."/>
            <person name="Chen H."/>
            <person name="Zhou L."/>
            <person name="Ni X."/>
            <person name="Tian J."/>
            <person name="Zhou Y."/>
            <person name="Sheng Y."/>
            <person name="Liu T."/>
            <person name="Pan Y."/>
            <person name="Xia L."/>
            <person name="Li J."/>
            <person name="Zhao F."/>
            <person name="Cao W."/>
        </authorList>
    </citation>
    <scope>NUCLEOTIDE SEQUENCE</scope>
    <source>
        <strain evidence="1">Hyas-2018</strain>
    </source>
</reference>
<accession>A0ACB7S9F5</accession>
<sequence length="273" mass="30821">MLGTYTKKSTDDEYDTSEGALPLRLQSIAEDDLGETPARRKESLDKLAKLISEETNLNARTDAEFLLRFLRVRKYNVDAAMQTIRNYYYNRLACDSVYREFLPSAVPAAARKLCMTLPGKDRHGRPIFLCNIGAWNSGDVPHAVFQRAALMCLDLMTSDPTAQTLGMVLLMDCQDFAVESALSLKPGLIMRGLEYVQFKFHGESLESLHKHISPEELPPQFGGQAEPLDYDAFWNKMDKLEDAFKESNSYGYTKTNTGDFATQEEVEEALTFL</sequence>
<protein>
    <submittedName>
        <fullName evidence="1">Uncharacterized protein</fullName>
    </submittedName>
</protein>
<name>A0ACB7S9F5_HYAAI</name>
<organism evidence="1 2">
    <name type="scientific">Hyalomma asiaticum</name>
    <name type="common">Tick</name>
    <dbReference type="NCBI Taxonomy" id="266040"/>
    <lineage>
        <taxon>Eukaryota</taxon>
        <taxon>Metazoa</taxon>
        <taxon>Ecdysozoa</taxon>
        <taxon>Arthropoda</taxon>
        <taxon>Chelicerata</taxon>
        <taxon>Arachnida</taxon>
        <taxon>Acari</taxon>
        <taxon>Parasitiformes</taxon>
        <taxon>Ixodida</taxon>
        <taxon>Ixodoidea</taxon>
        <taxon>Ixodidae</taxon>
        <taxon>Hyalomminae</taxon>
        <taxon>Hyalomma</taxon>
    </lineage>
</organism>
<gene>
    <name evidence="1" type="ORF">HPB50_014742</name>
</gene>